<dbReference type="AlphaFoldDB" id="G8R6E3"/>
<feature type="transmembrane region" description="Helical" evidence="1">
    <location>
        <begin position="63"/>
        <end position="79"/>
    </location>
</feature>
<proteinExistence type="predicted"/>
<name>G8R6E3_OWEHD</name>
<dbReference type="KEGG" id="oho:Oweho_3457"/>
<protein>
    <submittedName>
        <fullName evidence="2">Uncharacterized protein</fullName>
    </submittedName>
</protein>
<feature type="transmembrane region" description="Helical" evidence="1">
    <location>
        <begin position="136"/>
        <end position="156"/>
    </location>
</feature>
<feature type="transmembrane region" description="Helical" evidence="1">
    <location>
        <begin position="168"/>
        <end position="187"/>
    </location>
</feature>
<dbReference type="Proteomes" id="UP000005631">
    <property type="component" value="Chromosome"/>
</dbReference>
<feature type="transmembrane region" description="Helical" evidence="1">
    <location>
        <begin position="320"/>
        <end position="341"/>
    </location>
</feature>
<evidence type="ECO:0000313" key="3">
    <source>
        <dbReference type="Proteomes" id="UP000005631"/>
    </source>
</evidence>
<keyword evidence="1" id="KW-1133">Transmembrane helix</keyword>
<reference evidence="2 3" key="1">
    <citation type="journal article" date="2012" name="Stand. Genomic Sci.">
        <title>Genome sequence of the orange-pigmented seawater bacterium Owenweeksia hongkongensis type strain (UST20020801(T)).</title>
        <authorList>
            <person name="Riedel T."/>
            <person name="Held B."/>
            <person name="Nolan M."/>
            <person name="Lucas S."/>
            <person name="Lapidus A."/>
            <person name="Tice H."/>
            <person name="Del Rio T.G."/>
            <person name="Cheng J.F."/>
            <person name="Han C."/>
            <person name="Tapia R."/>
            <person name="Goodwin L.A."/>
            <person name="Pitluck S."/>
            <person name="Liolios K."/>
            <person name="Mavromatis K."/>
            <person name="Pagani I."/>
            <person name="Ivanova N."/>
            <person name="Mikhailova N."/>
            <person name="Pati A."/>
            <person name="Chen A."/>
            <person name="Palaniappan K."/>
            <person name="Rohde M."/>
            <person name="Tindall B.J."/>
            <person name="Detter J.C."/>
            <person name="Goker M."/>
            <person name="Woyke T."/>
            <person name="Bristow J."/>
            <person name="Eisen J.A."/>
            <person name="Markowitz V."/>
            <person name="Hugenholtz P."/>
            <person name="Klenk H.P."/>
            <person name="Kyrpides N.C."/>
        </authorList>
    </citation>
    <scope>NUCLEOTIDE SEQUENCE</scope>
    <source>
        <strain evidence="3">DSM 17368 / JCM 12287 / NRRL B-23963</strain>
    </source>
</reference>
<feature type="transmembrane region" description="Helical" evidence="1">
    <location>
        <begin position="221"/>
        <end position="245"/>
    </location>
</feature>
<dbReference type="eggNOG" id="COG4243">
    <property type="taxonomic scope" value="Bacteria"/>
</dbReference>
<evidence type="ECO:0000256" key="1">
    <source>
        <dbReference type="SAM" id="Phobius"/>
    </source>
</evidence>
<accession>G8R6E3</accession>
<dbReference type="HOGENOM" id="CLU_047686_0_0_10"/>
<feature type="transmembrane region" description="Helical" evidence="1">
    <location>
        <begin position="39"/>
        <end position="58"/>
    </location>
</feature>
<keyword evidence="1" id="KW-0472">Membrane</keyword>
<feature type="transmembrane region" description="Helical" evidence="1">
    <location>
        <begin position="291"/>
        <end position="308"/>
    </location>
</feature>
<evidence type="ECO:0000313" key="2">
    <source>
        <dbReference type="EMBL" id="AEV34406.1"/>
    </source>
</evidence>
<sequence length="347" mass="39678">MRKQHLLLIVPILLLLAFYSAFGRVGWDMPIPDIAAKHGFYMVSGLFGTLISLERTFILKNKLWLAVPLVSFASVILVITEFPLWGFLAQAVAAILLSFLYFIQWRRHKEVYLLILTLSGLAWMTSGLVLMTGKGFAAASIWLILFLLYTIVAERLELSKFVATPKWAKPALLILFILLFAVQAIPFHWGTNYPSGILIAATGFWLLQFDMATKNLNKSGFFFYTGSTLYTGFVWLMISGVLMALPLQTFYHYDAVLHSFFIGFAFSMIYAHAPIIFPALLKKHHTPFHKILYIPVWLIHVLLLLRLYADYSGDWTLRKWTGLLQVLVMLLFFTSFAVLMFRKKKAT</sequence>
<feature type="transmembrane region" description="Helical" evidence="1">
    <location>
        <begin position="193"/>
        <end position="209"/>
    </location>
</feature>
<dbReference type="OrthoDB" id="9811974at2"/>
<dbReference type="RefSeq" id="WP_014203753.1">
    <property type="nucleotide sequence ID" value="NC_016599.1"/>
</dbReference>
<dbReference type="STRING" id="926562.Oweho_3457"/>
<feature type="transmembrane region" description="Helical" evidence="1">
    <location>
        <begin position="85"/>
        <end position="104"/>
    </location>
</feature>
<keyword evidence="1" id="KW-0812">Transmembrane</keyword>
<feature type="transmembrane region" description="Helical" evidence="1">
    <location>
        <begin position="111"/>
        <end position="130"/>
    </location>
</feature>
<gene>
    <name evidence="2" type="ordered locus">Oweho_3457</name>
</gene>
<dbReference type="EMBL" id="CP003156">
    <property type="protein sequence ID" value="AEV34406.1"/>
    <property type="molecule type" value="Genomic_DNA"/>
</dbReference>
<organism evidence="2 3">
    <name type="scientific">Owenweeksia hongkongensis (strain DSM 17368 / CIP 108786 / JCM 12287 / NRRL B-23963 / UST20020801)</name>
    <dbReference type="NCBI Taxonomy" id="926562"/>
    <lineage>
        <taxon>Bacteria</taxon>
        <taxon>Pseudomonadati</taxon>
        <taxon>Bacteroidota</taxon>
        <taxon>Flavobacteriia</taxon>
        <taxon>Flavobacteriales</taxon>
        <taxon>Owenweeksiaceae</taxon>
        <taxon>Owenweeksia</taxon>
    </lineage>
</organism>
<keyword evidence="3" id="KW-1185">Reference proteome</keyword>
<feature type="transmembrane region" description="Helical" evidence="1">
    <location>
        <begin position="257"/>
        <end position="279"/>
    </location>
</feature>